<dbReference type="GO" id="GO:0005783">
    <property type="term" value="C:endoplasmic reticulum"/>
    <property type="evidence" value="ECO:0007669"/>
    <property type="project" value="UniProtKB-SubCell"/>
</dbReference>
<evidence type="ECO:0000256" key="17">
    <source>
        <dbReference type="SAM" id="Phobius"/>
    </source>
</evidence>
<evidence type="ECO:0000256" key="15">
    <source>
        <dbReference type="ARBA" id="ARBA00045102"/>
    </source>
</evidence>
<evidence type="ECO:0000256" key="6">
    <source>
        <dbReference type="ARBA" id="ARBA00012839"/>
    </source>
</evidence>
<keyword evidence="11" id="KW-0256">Endoplasmic reticulum</keyword>
<evidence type="ECO:0000256" key="10">
    <source>
        <dbReference type="ARBA" id="ARBA00022803"/>
    </source>
</evidence>
<evidence type="ECO:0000256" key="2">
    <source>
        <dbReference type="ARBA" id="ARBA00004141"/>
    </source>
</evidence>
<dbReference type="PANTHER" id="PTHR44809">
    <property type="match status" value="1"/>
</dbReference>
<evidence type="ECO:0000259" key="18">
    <source>
        <dbReference type="Pfam" id="PF08409"/>
    </source>
</evidence>
<comment type="pathway">
    <text evidence="4">Protein modification; protein glycosylation.</text>
</comment>
<evidence type="ECO:0000256" key="3">
    <source>
        <dbReference type="ARBA" id="ARBA00004240"/>
    </source>
</evidence>
<evidence type="ECO:0000256" key="14">
    <source>
        <dbReference type="ARBA" id="ARBA00045085"/>
    </source>
</evidence>
<dbReference type="GO" id="GO:0016020">
    <property type="term" value="C:membrane"/>
    <property type="evidence" value="ECO:0007669"/>
    <property type="project" value="UniProtKB-SubCell"/>
</dbReference>
<dbReference type="Gene3D" id="1.25.40.10">
    <property type="entry name" value="Tetratricopeptide repeat domain"/>
    <property type="match status" value="2"/>
</dbReference>
<dbReference type="EMBL" id="JAVRBK010000001">
    <property type="protein sequence ID" value="KAK5649390.1"/>
    <property type="molecule type" value="Genomic_DNA"/>
</dbReference>
<keyword evidence="10 16" id="KW-0802">TPR repeat</keyword>
<feature type="transmembrane region" description="Helical" evidence="17">
    <location>
        <begin position="163"/>
        <end position="182"/>
    </location>
</feature>
<keyword evidence="7" id="KW-0808">Transferase</keyword>
<comment type="catalytic activity">
    <reaction evidence="14">
        <text>a di-trans,poly-cis-dolichyl beta-D-mannosyl phosphate + L-threonyl-[protein] = 3-O-(alpha-D-mannosyl)-L-threonyl-[protein] + a di-trans,poly-cis-dolichyl phosphate + H(+)</text>
        <dbReference type="Rhea" id="RHEA:53396"/>
        <dbReference type="Rhea" id="RHEA-COMP:11060"/>
        <dbReference type="Rhea" id="RHEA-COMP:13547"/>
        <dbReference type="Rhea" id="RHEA-COMP:19498"/>
        <dbReference type="Rhea" id="RHEA-COMP:19501"/>
        <dbReference type="ChEBI" id="CHEBI:15378"/>
        <dbReference type="ChEBI" id="CHEBI:30013"/>
        <dbReference type="ChEBI" id="CHEBI:57683"/>
        <dbReference type="ChEBI" id="CHEBI:58211"/>
        <dbReference type="ChEBI" id="CHEBI:137323"/>
        <dbReference type="EC" id="2.4.1.109"/>
    </reaction>
</comment>
<feature type="transmembrane region" description="Helical" evidence="17">
    <location>
        <begin position="250"/>
        <end position="268"/>
    </location>
</feature>
<feature type="domain" description="DUF1736" evidence="18">
    <location>
        <begin position="101"/>
        <end position="173"/>
    </location>
</feature>
<dbReference type="SMART" id="SM00028">
    <property type="entry name" value="TPR"/>
    <property type="match status" value="2"/>
</dbReference>
<gene>
    <name evidence="19" type="ORF">RI129_000419</name>
</gene>
<dbReference type="AlphaFoldDB" id="A0AAN7VI76"/>
<dbReference type="EC" id="2.4.1.109" evidence="6"/>
<proteinExistence type="inferred from homology"/>
<dbReference type="SUPFAM" id="SSF48452">
    <property type="entry name" value="TPR-like"/>
    <property type="match status" value="1"/>
</dbReference>
<evidence type="ECO:0000256" key="8">
    <source>
        <dbReference type="ARBA" id="ARBA00022692"/>
    </source>
</evidence>
<dbReference type="InterPro" id="IPR013618">
    <property type="entry name" value="TMTC_DUF1736"/>
</dbReference>
<dbReference type="PANTHER" id="PTHR44809:SF1">
    <property type="entry name" value="PROTEIN O-MANNOSYL-TRANSFERASE TMTC1"/>
    <property type="match status" value="1"/>
</dbReference>
<evidence type="ECO:0000256" key="12">
    <source>
        <dbReference type="ARBA" id="ARBA00022989"/>
    </source>
</evidence>
<dbReference type="InterPro" id="IPR011990">
    <property type="entry name" value="TPR-like_helical_dom_sf"/>
</dbReference>
<keyword evidence="12 17" id="KW-1133">Transmembrane helix</keyword>
<dbReference type="GO" id="GO:0004169">
    <property type="term" value="F:dolichyl-phosphate-mannose-protein mannosyltransferase activity"/>
    <property type="evidence" value="ECO:0007669"/>
    <property type="project" value="UniProtKB-EC"/>
</dbReference>
<dbReference type="Proteomes" id="UP001329430">
    <property type="component" value="Chromosome 1"/>
</dbReference>
<dbReference type="Pfam" id="PF13181">
    <property type="entry name" value="TPR_8"/>
    <property type="match status" value="1"/>
</dbReference>
<evidence type="ECO:0000256" key="11">
    <source>
        <dbReference type="ARBA" id="ARBA00022824"/>
    </source>
</evidence>
<comment type="subcellular location">
    <subcellularLocation>
        <location evidence="3">Endoplasmic reticulum</location>
    </subcellularLocation>
    <subcellularLocation>
        <location evidence="2">Membrane</location>
        <topology evidence="2">Multi-pass membrane protein</topology>
    </subcellularLocation>
</comment>
<dbReference type="InterPro" id="IPR019734">
    <property type="entry name" value="TPR_rpt"/>
</dbReference>
<evidence type="ECO:0000313" key="19">
    <source>
        <dbReference type="EMBL" id="KAK5649390.1"/>
    </source>
</evidence>
<feature type="transmembrane region" description="Helical" evidence="17">
    <location>
        <begin position="119"/>
        <end position="143"/>
    </location>
</feature>
<feature type="transmembrane region" description="Helical" evidence="17">
    <location>
        <begin position="194"/>
        <end position="217"/>
    </location>
</feature>
<feature type="repeat" description="TPR" evidence="16">
    <location>
        <begin position="356"/>
        <end position="389"/>
    </location>
</feature>
<feature type="transmembrane region" description="Helical" evidence="17">
    <location>
        <begin position="223"/>
        <end position="243"/>
    </location>
</feature>
<name>A0AAN7VI76_9COLE</name>
<evidence type="ECO:0000313" key="20">
    <source>
        <dbReference type="Proteomes" id="UP001329430"/>
    </source>
</evidence>
<comment type="catalytic activity">
    <reaction evidence="15">
        <text>a di-trans,poly-cis-dolichyl beta-D-mannosyl phosphate + L-seryl-[protein] = 3-O-(alpha-D-mannosyl)-L-seryl-[protein] + a di-trans,poly-cis-dolichyl phosphate + H(+)</text>
        <dbReference type="Rhea" id="RHEA:17377"/>
        <dbReference type="Rhea" id="RHEA-COMP:9863"/>
        <dbReference type="Rhea" id="RHEA-COMP:13546"/>
        <dbReference type="Rhea" id="RHEA-COMP:19498"/>
        <dbReference type="Rhea" id="RHEA-COMP:19501"/>
        <dbReference type="ChEBI" id="CHEBI:15378"/>
        <dbReference type="ChEBI" id="CHEBI:29999"/>
        <dbReference type="ChEBI" id="CHEBI:57683"/>
        <dbReference type="ChEBI" id="CHEBI:58211"/>
        <dbReference type="ChEBI" id="CHEBI:137321"/>
        <dbReference type="EC" id="2.4.1.109"/>
    </reaction>
</comment>
<comment type="caution">
    <text evidence="19">The sequence shown here is derived from an EMBL/GenBank/DDBJ whole genome shotgun (WGS) entry which is preliminary data.</text>
</comment>
<evidence type="ECO:0000256" key="5">
    <source>
        <dbReference type="ARBA" id="ARBA00007882"/>
    </source>
</evidence>
<sequence length="592" mass="67592">MTRFCRCFGDVSCFRDTQPDGSCHIWTCVILGGLSMLAKETGVTVFLLNLSYDLYRSWPNIKRAISEVKWTRETRDFANRAAKILISLGVLLTIRLALLQGSLPKFSQQDNPTAFHPSFYVRILTFCYLAAFNWWLLLCPATLSHDWQMGSVPLVTSLSDLRNIVTCLFFGCAFLLSVRSLMDFENQKHIPLVLGLLLLVLPFLPAMNLLVTVGFVIAERVLYIPSLGCVLLLVYGIQLLWNAHIRHRQTIVGLTILLLITNSFRVVIRNRDWRSRETLLRAGLLTLPHNAKMHYNYGNFLRDTARPELAIAHYNVALRLWPMYASAHNNLGTLISSEAEAEEHFLAAIRYSADHVNAHYNLGQLYRKTNRSSESERMLKRCIRLEPSFTPAYIELARLGGPNNPSVGPLLIKVASLNPTDPYYITLYAHWLLDKGSYIKSINYYWKALAASNFYQESMLGASRILRRFGQYSRLFQLITRWQSIIRLRRGETPLNPHLYLHGWQLKTELSGKAKAYDPDNTVLPVKHCIFVKSVSNPSQKEVSSNCTCRNSSKTVLWTKNGSVRKCNVNRTRSNKYKPSTPIMIQHLLDTA</sequence>
<keyword evidence="13 17" id="KW-0472">Membrane</keyword>
<keyword evidence="20" id="KW-1185">Reference proteome</keyword>
<keyword evidence="9" id="KW-0677">Repeat</keyword>
<comment type="function">
    <text evidence="1">Transfers mannosyl residues to the hydroxyl group of serine or threonine residues.</text>
</comment>
<dbReference type="PROSITE" id="PS50005">
    <property type="entry name" value="TPR"/>
    <property type="match status" value="1"/>
</dbReference>
<evidence type="ECO:0000256" key="4">
    <source>
        <dbReference type="ARBA" id="ARBA00004922"/>
    </source>
</evidence>
<evidence type="ECO:0000256" key="13">
    <source>
        <dbReference type="ARBA" id="ARBA00023136"/>
    </source>
</evidence>
<accession>A0AAN7VI76</accession>
<organism evidence="19 20">
    <name type="scientific">Pyrocoelia pectoralis</name>
    <dbReference type="NCBI Taxonomy" id="417401"/>
    <lineage>
        <taxon>Eukaryota</taxon>
        <taxon>Metazoa</taxon>
        <taxon>Ecdysozoa</taxon>
        <taxon>Arthropoda</taxon>
        <taxon>Hexapoda</taxon>
        <taxon>Insecta</taxon>
        <taxon>Pterygota</taxon>
        <taxon>Neoptera</taxon>
        <taxon>Endopterygota</taxon>
        <taxon>Coleoptera</taxon>
        <taxon>Polyphaga</taxon>
        <taxon>Elateriformia</taxon>
        <taxon>Elateroidea</taxon>
        <taxon>Lampyridae</taxon>
        <taxon>Lampyrinae</taxon>
        <taxon>Pyrocoelia</taxon>
    </lineage>
</organism>
<feature type="transmembrane region" description="Helical" evidence="17">
    <location>
        <begin position="81"/>
        <end position="98"/>
    </location>
</feature>
<evidence type="ECO:0000256" key="9">
    <source>
        <dbReference type="ARBA" id="ARBA00022737"/>
    </source>
</evidence>
<evidence type="ECO:0000256" key="7">
    <source>
        <dbReference type="ARBA" id="ARBA00022679"/>
    </source>
</evidence>
<protein>
    <recommendedName>
        <fullName evidence="6">dolichyl-phosphate-mannose--protein mannosyltransferase</fullName>
        <ecNumber evidence="6">2.4.1.109</ecNumber>
    </recommendedName>
</protein>
<keyword evidence="8 17" id="KW-0812">Transmembrane</keyword>
<dbReference type="Pfam" id="PF08409">
    <property type="entry name" value="TMTC_DUF1736"/>
    <property type="match status" value="1"/>
</dbReference>
<dbReference type="InterPro" id="IPR052943">
    <property type="entry name" value="TMTC_O-mannosyl-trnsfr"/>
</dbReference>
<evidence type="ECO:0000256" key="16">
    <source>
        <dbReference type="PROSITE-ProRule" id="PRU00339"/>
    </source>
</evidence>
<reference evidence="19 20" key="1">
    <citation type="journal article" date="2024" name="Insects">
        <title>An Improved Chromosome-Level Genome Assembly of the Firefly Pyrocoelia pectoralis.</title>
        <authorList>
            <person name="Fu X."/>
            <person name="Meyer-Rochow V.B."/>
            <person name="Ballantyne L."/>
            <person name="Zhu X."/>
        </authorList>
    </citation>
    <scope>NUCLEOTIDE SEQUENCE [LARGE SCALE GENOMIC DNA]</scope>
    <source>
        <strain evidence="19">XCY_ONT2</strain>
    </source>
</reference>
<evidence type="ECO:0000256" key="1">
    <source>
        <dbReference type="ARBA" id="ARBA00003582"/>
    </source>
</evidence>
<comment type="similarity">
    <text evidence="5">Belongs to the TMTC family.</text>
</comment>